<keyword evidence="3" id="KW-1185">Reference proteome</keyword>
<dbReference type="KEGG" id="scy:SCATT_03780"/>
<dbReference type="EMBL" id="CP003219">
    <property type="protein sequence ID" value="AEW92749.1"/>
    <property type="molecule type" value="Genomic_DNA"/>
</dbReference>
<dbReference type="PATRIC" id="fig|1003195.29.peg.371"/>
<name>F8JPQ7_STREN</name>
<evidence type="ECO:0000259" key="1">
    <source>
        <dbReference type="Pfam" id="PF25232"/>
    </source>
</evidence>
<dbReference type="OrthoDB" id="4254348at2"/>
<dbReference type="AlphaFoldDB" id="F8JPQ7"/>
<feature type="domain" description="DUF7848" evidence="1">
    <location>
        <begin position="1"/>
        <end position="80"/>
    </location>
</feature>
<dbReference type="KEGG" id="sct:SCAT_0365"/>
<evidence type="ECO:0000313" key="3">
    <source>
        <dbReference type="Proteomes" id="UP000007842"/>
    </source>
</evidence>
<protein>
    <recommendedName>
        <fullName evidence="1">DUF7848 domain-containing protein</fullName>
    </recommendedName>
</protein>
<organism evidence="2 3">
    <name type="scientific">Streptantibioticus cattleyicolor (strain ATCC 35852 / DSM 46488 / JCM 4925 / NBRC 14057 / NRRL 8057)</name>
    <name type="common">Streptomyces cattleya</name>
    <dbReference type="NCBI Taxonomy" id="1003195"/>
    <lineage>
        <taxon>Bacteria</taxon>
        <taxon>Bacillati</taxon>
        <taxon>Actinomycetota</taxon>
        <taxon>Actinomycetes</taxon>
        <taxon>Kitasatosporales</taxon>
        <taxon>Streptomycetaceae</taxon>
        <taxon>Streptantibioticus</taxon>
    </lineage>
</organism>
<proteinExistence type="predicted"/>
<evidence type="ECO:0000313" key="2">
    <source>
        <dbReference type="EMBL" id="AEW92749.1"/>
    </source>
</evidence>
<dbReference type="eggNOG" id="ENOG5031KYY">
    <property type="taxonomic scope" value="Bacteria"/>
</dbReference>
<dbReference type="STRING" id="1003195.SCATT_03780"/>
<accession>F8JPQ7</accession>
<dbReference type="Proteomes" id="UP000007842">
    <property type="component" value="Chromosome"/>
</dbReference>
<dbReference type="HOGENOM" id="CLU_2636624_0_0_11"/>
<reference evidence="3" key="1">
    <citation type="submission" date="2011-12" db="EMBL/GenBank/DDBJ databases">
        <title>Complete genome sequence of Streptomyces cattleya strain DSM 46488.</title>
        <authorList>
            <person name="Ou H.-Y."/>
            <person name="Li P."/>
            <person name="Zhao C."/>
            <person name="O'Hagan D."/>
            <person name="Deng Z."/>
        </authorList>
    </citation>
    <scope>NUCLEOTIDE SEQUENCE [LARGE SCALE GENOMIC DNA]</scope>
    <source>
        <strain evidence="3">ATCC 35852 / DSM 46488 / JCM 4925 / NBRC 14057 / NRRL 8057</strain>
    </source>
</reference>
<dbReference type="Pfam" id="PF25232">
    <property type="entry name" value="DUF7848"/>
    <property type="match status" value="1"/>
</dbReference>
<accession>G8WNI7</accession>
<gene>
    <name evidence="2" type="ordered locus">SCATT_03780</name>
</gene>
<dbReference type="InterPro" id="IPR057170">
    <property type="entry name" value="DUF7848"/>
</dbReference>
<dbReference type="RefSeq" id="WP_014141141.1">
    <property type="nucleotide sequence ID" value="NC_016111.1"/>
</dbReference>
<sequence>MGTTKTFRFRNYDIHPDTTAETTYAAECVTGEEADCGAQSGEEVEAAKVDRWIAEHVRNTGHQRFRRTVASFVTAEPGAWQ</sequence>